<feature type="non-terminal residue" evidence="1">
    <location>
        <position position="1"/>
    </location>
</feature>
<name>A0ACC1JZ47_9FUNG</name>
<dbReference type="EMBL" id="JANBUK010002852">
    <property type="protein sequence ID" value="KAJ2770175.1"/>
    <property type="molecule type" value="Genomic_DNA"/>
</dbReference>
<reference evidence="1" key="1">
    <citation type="submission" date="2022-07" db="EMBL/GenBank/DDBJ databases">
        <title>Phylogenomic reconstructions and comparative analyses of Kickxellomycotina fungi.</title>
        <authorList>
            <person name="Reynolds N.K."/>
            <person name="Stajich J.E."/>
            <person name="Barry K."/>
            <person name="Grigoriev I.V."/>
            <person name="Crous P."/>
            <person name="Smith M.E."/>
        </authorList>
    </citation>
    <scope>NUCLEOTIDE SEQUENCE</scope>
    <source>
        <strain evidence="1">BCRC 34191</strain>
    </source>
</reference>
<dbReference type="EC" id="3.6.4.13" evidence="1"/>
<evidence type="ECO:0000313" key="2">
    <source>
        <dbReference type="Proteomes" id="UP001140066"/>
    </source>
</evidence>
<dbReference type="Proteomes" id="UP001140066">
    <property type="component" value="Unassembled WGS sequence"/>
</dbReference>
<keyword evidence="2" id="KW-1185">Reference proteome</keyword>
<sequence length="238" mass="25890">LMPDMSKNQIGKFLSAPQMPNLRCLGDLIVLSDSQLRAAFGSLSNDSGTVDKWCQAVRALPPLDVTVAPGSIIAMSDVDGAQKRGGKSKKIDSLNGLSPLTQYSVVVNIVRAPVKTAVKLPRFLQEPGQAYTPRFGKVQYEGWWAVLAQGDELVAIRRVSMQGLEETVGHESATARSVKLMFITPELTGPYTLKLYVVSDAYLGLDQQIDIDITVGEAQMAIPGDSAFISKEQMKEYQ</sequence>
<gene>
    <name evidence="1" type="primary">mug81_2</name>
    <name evidence="1" type="ORF">GGI18_005263</name>
</gene>
<protein>
    <submittedName>
        <fullName evidence="1">Activating signal cointegrator 1 complex subunit 3</fullName>
        <ecNumber evidence="1">3.6.4.13</ecNumber>
    </submittedName>
</protein>
<comment type="caution">
    <text evidence="1">The sequence shown here is derived from an EMBL/GenBank/DDBJ whole genome shotgun (WGS) entry which is preliminary data.</text>
</comment>
<accession>A0ACC1JZ47</accession>
<proteinExistence type="predicted"/>
<organism evidence="1 2">
    <name type="scientific">Coemansia linderi</name>
    <dbReference type="NCBI Taxonomy" id="2663919"/>
    <lineage>
        <taxon>Eukaryota</taxon>
        <taxon>Fungi</taxon>
        <taxon>Fungi incertae sedis</taxon>
        <taxon>Zoopagomycota</taxon>
        <taxon>Kickxellomycotina</taxon>
        <taxon>Kickxellomycetes</taxon>
        <taxon>Kickxellales</taxon>
        <taxon>Kickxellaceae</taxon>
        <taxon>Coemansia</taxon>
    </lineage>
</organism>
<keyword evidence="1" id="KW-0378">Hydrolase</keyword>
<evidence type="ECO:0000313" key="1">
    <source>
        <dbReference type="EMBL" id="KAJ2770175.1"/>
    </source>
</evidence>